<evidence type="ECO:0000313" key="1">
    <source>
        <dbReference type="EMBL" id="MEP0819221.1"/>
    </source>
</evidence>
<dbReference type="EMBL" id="JAMPKM010000013">
    <property type="protein sequence ID" value="MEP0819221.1"/>
    <property type="molecule type" value="Genomic_DNA"/>
</dbReference>
<dbReference type="Proteomes" id="UP001464891">
    <property type="component" value="Unassembled WGS sequence"/>
</dbReference>
<name>A0ABV0JBQ7_9CYAN</name>
<reference evidence="1 2" key="1">
    <citation type="submission" date="2022-04" db="EMBL/GenBank/DDBJ databases">
        <title>Positive selection, recombination, and allopatry shape intraspecific diversity of widespread and dominant cyanobacteria.</title>
        <authorList>
            <person name="Wei J."/>
            <person name="Shu W."/>
            <person name="Hu C."/>
        </authorList>
    </citation>
    <scope>NUCLEOTIDE SEQUENCE [LARGE SCALE GENOMIC DNA]</scope>
    <source>
        <strain evidence="1 2">GB2-A4</strain>
    </source>
</reference>
<protein>
    <submittedName>
        <fullName evidence="1">Uncharacterized protein</fullName>
    </submittedName>
</protein>
<comment type="caution">
    <text evidence="1">The sequence shown here is derived from an EMBL/GenBank/DDBJ whole genome shotgun (WGS) entry which is preliminary data.</text>
</comment>
<proteinExistence type="predicted"/>
<sequence>MKSQWQNYRDLELIANPRSQQQPQHLPFSDRLDRIWRSLIDAGIKAFSEQQQTEHLDRCWSLAAPQGQPTNPFNICRLLWLNIRQVLTNSRITSEEPEIQEISDRDGSYGWSVINPRTGQKTYLQSEDEVRVWLEERFYR</sequence>
<accession>A0ABV0JBQ7</accession>
<evidence type="ECO:0000313" key="2">
    <source>
        <dbReference type="Proteomes" id="UP001464891"/>
    </source>
</evidence>
<gene>
    <name evidence="1" type="ORF">NC998_19150</name>
</gene>
<dbReference type="RefSeq" id="WP_190442922.1">
    <property type="nucleotide sequence ID" value="NZ_JAMPKM010000013.1"/>
</dbReference>
<organism evidence="1 2">
    <name type="scientific">Trichocoleus desertorum GB2-A4</name>
    <dbReference type="NCBI Taxonomy" id="2933944"/>
    <lineage>
        <taxon>Bacteria</taxon>
        <taxon>Bacillati</taxon>
        <taxon>Cyanobacteriota</taxon>
        <taxon>Cyanophyceae</taxon>
        <taxon>Leptolyngbyales</taxon>
        <taxon>Trichocoleusaceae</taxon>
        <taxon>Trichocoleus</taxon>
    </lineage>
</organism>
<keyword evidence="2" id="KW-1185">Reference proteome</keyword>